<reference evidence="4 5" key="1">
    <citation type="submission" date="2016-02" db="EMBL/GenBank/DDBJ databases">
        <title>Comparative genomic and transcriptomic foundation for Pichia pastoris.</title>
        <authorList>
            <person name="Love K.R."/>
            <person name="Shah K.A."/>
            <person name="Whittaker C.A."/>
            <person name="Wu J."/>
            <person name="Bartlett M.C."/>
            <person name="Ma D."/>
            <person name="Leeson R.L."/>
            <person name="Priest M."/>
            <person name="Young S.K."/>
            <person name="Love J.C."/>
        </authorList>
    </citation>
    <scope>NUCLEOTIDE SEQUENCE [LARGE SCALE GENOMIC DNA]</scope>
    <source>
        <strain evidence="4 5">ATCC 28485</strain>
    </source>
</reference>
<feature type="signal peptide" evidence="2">
    <location>
        <begin position="1"/>
        <end position="16"/>
    </location>
</feature>
<gene>
    <name evidence="4" type="ORF">ATY40_BA7502843</name>
</gene>
<keyword evidence="5" id="KW-1185">Reference proteome</keyword>
<keyword evidence="1" id="KW-1133">Transmembrane helix</keyword>
<evidence type="ECO:0000259" key="3">
    <source>
        <dbReference type="Pfam" id="PF12955"/>
    </source>
</evidence>
<evidence type="ECO:0000256" key="2">
    <source>
        <dbReference type="SAM" id="SignalP"/>
    </source>
</evidence>
<dbReference type="EMBL" id="CP014585">
    <property type="protein sequence ID" value="ANZ76202.1"/>
    <property type="molecule type" value="Genomic_DNA"/>
</dbReference>
<sequence length="319" mass="34534">MFSLAVGALLLTQAFGYSNPAIFQLNGDLHSRKINAESAILNLADYLNIDEDYRLEADSVLLPELQRTPIDDELVIIISGVDDFADLLPSQASVEVGSGEISTFIQFVNGISNKFDETVSRLISQDVAKRDSVINHDLNGLKHVLTSNANAIFKVDALSEVARTAGIDSESYKAAKEAINNALHSTNREVLVVTTPPFDLAQEITKREVKDSFNSFSCFKTQDACIQNTNTCSNHGICSKVGDCYKCLCTPSKDAKGSTISWSGFNCAKKDYSVEFNLFLWSGIILVALLVAGVRLLVSIGNEPMPGVLLAATSAKKAN</sequence>
<feature type="chain" id="PRO_5008539451" evidence="2">
    <location>
        <begin position="17"/>
        <end position="319"/>
    </location>
</feature>
<organism evidence="4 5">
    <name type="scientific">Komagataella pastoris</name>
    <name type="common">Yeast</name>
    <name type="synonym">Pichia pastoris</name>
    <dbReference type="NCBI Taxonomy" id="4922"/>
    <lineage>
        <taxon>Eukaryota</taxon>
        <taxon>Fungi</taxon>
        <taxon>Dikarya</taxon>
        <taxon>Ascomycota</taxon>
        <taxon>Saccharomycotina</taxon>
        <taxon>Pichiomycetes</taxon>
        <taxon>Pichiales</taxon>
        <taxon>Pichiaceae</taxon>
        <taxon>Komagataella</taxon>
    </lineage>
</organism>
<protein>
    <submittedName>
        <fullName evidence="4">BA75_02843T0</fullName>
    </submittedName>
</protein>
<feature type="domain" description="Vacuolar sorting protein Vps3844 C-terminal" evidence="3">
    <location>
        <begin position="218"/>
        <end position="311"/>
    </location>
</feature>
<dbReference type="InterPro" id="IPR024382">
    <property type="entry name" value="Vps3844_C"/>
</dbReference>
<evidence type="ECO:0000313" key="5">
    <source>
        <dbReference type="Proteomes" id="UP000094565"/>
    </source>
</evidence>
<name>A0A1B2JDZ9_PICPA</name>
<keyword evidence="1" id="KW-0812">Transmembrane</keyword>
<keyword evidence="2" id="KW-0732">Signal</keyword>
<accession>A0A1B2JDZ9</accession>
<dbReference type="PANTHER" id="PTHR36853:SF1">
    <property type="entry name" value="DUF3844 DOMAIN-CONTAINING PROTEIN"/>
    <property type="match status" value="1"/>
</dbReference>
<evidence type="ECO:0000313" key="4">
    <source>
        <dbReference type="EMBL" id="ANZ76202.1"/>
    </source>
</evidence>
<dbReference type="InterPro" id="IPR053065">
    <property type="entry name" value="Archenteron_Induction-Rel"/>
</dbReference>
<dbReference type="PANTHER" id="PTHR36853">
    <property type="entry name" value="EXPRESSED PROTEIN"/>
    <property type="match status" value="1"/>
</dbReference>
<dbReference type="AlphaFoldDB" id="A0A1B2JDZ9"/>
<dbReference type="GO" id="GO:0005783">
    <property type="term" value="C:endoplasmic reticulum"/>
    <property type="evidence" value="ECO:0007669"/>
    <property type="project" value="TreeGrafter"/>
</dbReference>
<proteinExistence type="predicted"/>
<dbReference type="OrthoDB" id="5583277at2759"/>
<dbReference type="Proteomes" id="UP000094565">
    <property type="component" value="Chromosome 2"/>
</dbReference>
<keyword evidence="1" id="KW-0472">Membrane</keyword>
<feature type="transmembrane region" description="Helical" evidence="1">
    <location>
        <begin position="278"/>
        <end position="298"/>
    </location>
</feature>
<evidence type="ECO:0000256" key="1">
    <source>
        <dbReference type="SAM" id="Phobius"/>
    </source>
</evidence>
<dbReference type="Pfam" id="PF12955">
    <property type="entry name" value="Vps3844_C"/>
    <property type="match status" value="1"/>
</dbReference>